<evidence type="ECO:0000259" key="4">
    <source>
        <dbReference type="Pfam" id="PF01648"/>
    </source>
</evidence>
<evidence type="ECO:0000256" key="3">
    <source>
        <dbReference type="SAM" id="MobiDB-lite"/>
    </source>
</evidence>
<keyword evidence="7" id="KW-1185">Reference proteome</keyword>
<proteinExistence type="inferred from homology"/>
<name>A0A558BMN7_9BACT</name>
<evidence type="ECO:0000256" key="1">
    <source>
        <dbReference type="ARBA" id="ARBA00010990"/>
    </source>
</evidence>
<dbReference type="PANTHER" id="PTHR12215">
    <property type="entry name" value="PHOSPHOPANTETHEINE TRANSFERASE"/>
    <property type="match status" value="1"/>
</dbReference>
<evidence type="ECO:0000256" key="2">
    <source>
        <dbReference type="ARBA" id="ARBA00022679"/>
    </source>
</evidence>
<dbReference type="GO" id="GO:0000287">
    <property type="term" value="F:magnesium ion binding"/>
    <property type="evidence" value="ECO:0007669"/>
    <property type="project" value="InterPro"/>
</dbReference>
<dbReference type="Proteomes" id="UP000317624">
    <property type="component" value="Unassembled WGS sequence"/>
</dbReference>
<dbReference type="Gene3D" id="3.90.470.20">
    <property type="entry name" value="4'-phosphopantetheinyl transferase domain"/>
    <property type="match status" value="2"/>
</dbReference>
<dbReference type="InterPro" id="IPR037143">
    <property type="entry name" value="4-PPantetheinyl_Trfase_dom_sf"/>
</dbReference>
<keyword evidence="2 6" id="KW-0808">Transferase</keyword>
<dbReference type="AlphaFoldDB" id="A0A558BMN7"/>
<accession>A0A558BMN7</accession>
<feature type="domain" description="4'-phosphopantetheinyl transferase N-terminal" evidence="5">
    <location>
        <begin position="68"/>
        <end position="149"/>
    </location>
</feature>
<dbReference type="InterPro" id="IPR050559">
    <property type="entry name" value="P-Pant_transferase_sf"/>
</dbReference>
<sequence>MCPDSASCPRPVHLGKPELDATPPGELPVLLTCNTRPGAERWQRPAFGAPTGVTIFRLHVTGSLAFVSQAAALLQAEEQRRAQRYHRAEDYHRFVLGRAAQRLVLGAYLGLPPAGLHFEPGAAKKPRLREAPGLHYNVSHAGDWVLLAVAKAEVGIDIERLAPQFAFQEVLDYSFSPAEKAFIERSLVPTHAFYQLWTRKEAFVKATGRGIDAEFAQVPALDGQHHVASPGQVPRWVVSTFEAAAGYVAAVAYPAALPGPQQFYELGNDVLDELYTVAPSEPYVLR</sequence>
<evidence type="ECO:0000313" key="6">
    <source>
        <dbReference type="EMBL" id="TVT37776.1"/>
    </source>
</evidence>
<feature type="domain" description="4'-phosphopantetheinyl transferase" evidence="4">
    <location>
        <begin position="154"/>
        <end position="227"/>
    </location>
</feature>
<feature type="region of interest" description="Disordered" evidence="3">
    <location>
        <begin position="1"/>
        <end position="21"/>
    </location>
</feature>
<dbReference type="PANTHER" id="PTHR12215:SF10">
    <property type="entry name" value="L-AMINOADIPATE-SEMIALDEHYDE DEHYDROGENASE-PHOSPHOPANTETHEINYL TRANSFERASE"/>
    <property type="match status" value="1"/>
</dbReference>
<dbReference type="Pfam" id="PF01648">
    <property type="entry name" value="ACPS"/>
    <property type="match status" value="1"/>
</dbReference>
<comment type="similarity">
    <text evidence="1">Belongs to the P-Pant transferase superfamily. Gsp/Sfp/HetI/AcpT family.</text>
</comment>
<dbReference type="InterPro" id="IPR008278">
    <property type="entry name" value="4-PPantetheinyl_Trfase_dom"/>
</dbReference>
<evidence type="ECO:0000259" key="5">
    <source>
        <dbReference type="Pfam" id="PF22624"/>
    </source>
</evidence>
<dbReference type="SUPFAM" id="SSF56214">
    <property type="entry name" value="4'-phosphopantetheinyl transferase"/>
    <property type="match status" value="2"/>
</dbReference>
<evidence type="ECO:0000313" key="7">
    <source>
        <dbReference type="Proteomes" id="UP000317624"/>
    </source>
</evidence>
<dbReference type="EMBL" id="VMRJ01000006">
    <property type="protein sequence ID" value="TVT37776.1"/>
    <property type="molecule type" value="Genomic_DNA"/>
</dbReference>
<dbReference type="GO" id="GO:0005829">
    <property type="term" value="C:cytosol"/>
    <property type="evidence" value="ECO:0007669"/>
    <property type="project" value="TreeGrafter"/>
</dbReference>
<reference evidence="6 7" key="1">
    <citation type="submission" date="2019-07" db="EMBL/GenBank/DDBJ databases">
        <title>Hymenobacter sp. straun FUR1 Genome sequencing and assembly.</title>
        <authorList>
            <person name="Chhetri G."/>
        </authorList>
    </citation>
    <scope>NUCLEOTIDE SEQUENCE [LARGE SCALE GENOMIC DNA]</scope>
    <source>
        <strain evidence="6 7">Fur1</strain>
    </source>
</reference>
<dbReference type="InterPro" id="IPR055066">
    <property type="entry name" value="AASDHPPT_N"/>
</dbReference>
<dbReference type="GO" id="GO:0019878">
    <property type="term" value="P:lysine biosynthetic process via aminoadipic acid"/>
    <property type="evidence" value="ECO:0007669"/>
    <property type="project" value="TreeGrafter"/>
</dbReference>
<dbReference type="Pfam" id="PF22624">
    <property type="entry name" value="AASDHPPT_N"/>
    <property type="match status" value="1"/>
</dbReference>
<protein>
    <submittedName>
        <fullName evidence="6">4'-phosphopantetheinyl transferase superfamily protein</fullName>
    </submittedName>
</protein>
<comment type="caution">
    <text evidence="6">The sequence shown here is derived from an EMBL/GenBank/DDBJ whole genome shotgun (WGS) entry which is preliminary data.</text>
</comment>
<dbReference type="GO" id="GO:0008897">
    <property type="term" value="F:holo-[acyl-carrier-protein] synthase activity"/>
    <property type="evidence" value="ECO:0007669"/>
    <property type="project" value="InterPro"/>
</dbReference>
<organism evidence="6 7">
    <name type="scientific">Hymenobacter setariae</name>
    <dbReference type="NCBI Taxonomy" id="2594794"/>
    <lineage>
        <taxon>Bacteria</taxon>
        <taxon>Pseudomonadati</taxon>
        <taxon>Bacteroidota</taxon>
        <taxon>Cytophagia</taxon>
        <taxon>Cytophagales</taxon>
        <taxon>Hymenobacteraceae</taxon>
        <taxon>Hymenobacter</taxon>
    </lineage>
</organism>
<gene>
    <name evidence="6" type="ORF">FNT36_21645</name>
</gene>
<dbReference type="OrthoDB" id="190168at2"/>